<dbReference type="RefSeq" id="WP_205187553.1">
    <property type="nucleotide sequence ID" value="NZ_JAFBFC010000004.1"/>
</dbReference>
<dbReference type="EC" id="4.2.1.55" evidence="2"/>
<organism evidence="2 3">
    <name type="scientific">Priestia iocasae</name>
    <dbReference type="NCBI Taxonomy" id="2291674"/>
    <lineage>
        <taxon>Bacteria</taxon>
        <taxon>Bacillati</taxon>
        <taxon>Bacillota</taxon>
        <taxon>Bacilli</taxon>
        <taxon>Bacillales</taxon>
        <taxon>Bacillaceae</taxon>
        <taxon>Priestia</taxon>
    </lineage>
</organism>
<name>A0ABS2QVS1_9BACI</name>
<dbReference type="PRINTS" id="PR01483">
    <property type="entry name" value="FASYNTHASE"/>
</dbReference>
<comment type="caution">
    <text evidence="2">The sequence shown here is derived from an EMBL/GenBank/DDBJ whole genome shotgun (WGS) entry which is preliminary data.</text>
</comment>
<dbReference type="PANTHER" id="PTHR43841:SF3">
    <property type="entry name" value="(3R)-HYDROXYACYL-ACP DEHYDRATASE SUBUNIT HADB"/>
    <property type="match status" value="1"/>
</dbReference>
<evidence type="ECO:0000313" key="2">
    <source>
        <dbReference type="EMBL" id="MBM7703586.1"/>
    </source>
</evidence>
<evidence type="ECO:0000259" key="1">
    <source>
        <dbReference type="Pfam" id="PF01575"/>
    </source>
</evidence>
<dbReference type="Gene3D" id="3.10.129.10">
    <property type="entry name" value="Hotdog Thioesterase"/>
    <property type="match status" value="1"/>
</dbReference>
<protein>
    <submittedName>
        <fullName evidence="2">3-hydroxybutyryl-CoA dehydratase</fullName>
        <ecNumber evidence="2">4.2.1.55</ecNumber>
    </submittedName>
</protein>
<dbReference type="GO" id="GO:0016829">
    <property type="term" value="F:lyase activity"/>
    <property type="evidence" value="ECO:0007669"/>
    <property type="project" value="UniProtKB-KW"/>
</dbReference>
<accession>A0ABS2QVS1</accession>
<feature type="domain" description="MaoC-like" evidence="1">
    <location>
        <begin position="6"/>
        <end position="115"/>
    </location>
</feature>
<reference evidence="2 3" key="1">
    <citation type="submission" date="2021-01" db="EMBL/GenBank/DDBJ databases">
        <title>Genomic Encyclopedia of Type Strains, Phase IV (KMG-IV): sequencing the most valuable type-strain genomes for metagenomic binning, comparative biology and taxonomic classification.</title>
        <authorList>
            <person name="Goeker M."/>
        </authorList>
    </citation>
    <scope>NUCLEOTIDE SEQUENCE [LARGE SCALE GENOMIC DNA]</scope>
    <source>
        <strain evidence="2 3">DSM 104297</strain>
    </source>
</reference>
<dbReference type="Proteomes" id="UP000809829">
    <property type="component" value="Unassembled WGS sequence"/>
</dbReference>
<dbReference type="Pfam" id="PF01575">
    <property type="entry name" value="MaoC_dehydratas"/>
    <property type="match status" value="1"/>
</dbReference>
<dbReference type="InterPro" id="IPR002539">
    <property type="entry name" value="MaoC-like_dom"/>
</dbReference>
<sequence>MTTLQINEELASSFSIEVTEQMVEQYAEVSGDYNPIHLQKEAAVKVGFPDKIAHGMLGMGISTRLLAPYLNENRMITSYQTRFTAPLIVGETLHISGTVFEKTNEHAVIKFTGATDKIVFEGTCIIRFVA</sequence>
<dbReference type="PANTHER" id="PTHR43841">
    <property type="entry name" value="3-HYDROXYACYL-THIOESTER DEHYDRATASE HTDX-RELATED"/>
    <property type="match status" value="1"/>
</dbReference>
<dbReference type="SUPFAM" id="SSF54637">
    <property type="entry name" value="Thioesterase/thiol ester dehydrase-isomerase"/>
    <property type="match status" value="1"/>
</dbReference>
<gene>
    <name evidence="2" type="ORF">JOC83_002435</name>
</gene>
<dbReference type="EMBL" id="JAFBFC010000004">
    <property type="protein sequence ID" value="MBM7703586.1"/>
    <property type="molecule type" value="Genomic_DNA"/>
</dbReference>
<dbReference type="InterPro" id="IPR003965">
    <property type="entry name" value="Fatty_acid_synthase"/>
</dbReference>
<proteinExistence type="predicted"/>
<keyword evidence="2" id="KW-0456">Lyase</keyword>
<dbReference type="InterPro" id="IPR029069">
    <property type="entry name" value="HotDog_dom_sf"/>
</dbReference>
<keyword evidence="3" id="KW-1185">Reference proteome</keyword>
<evidence type="ECO:0000313" key="3">
    <source>
        <dbReference type="Proteomes" id="UP000809829"/>
    </source>
</evidence>